<feature type="domain" description="Prenylated flavin chaperone LpdD-like" evidence="1">
    <location>
        <begin position="14"/>
        <end position="123"/>
    </location>
</feature>
<evidence type="ECO:0000259" key="1">
    <source>
        <dbReference type="Pfam" id="PF21758"/>
    </source>
</evidence>
<dbReference type="InterPro" id="IPR048844">
    <property type="entry name" value="LpdD_chaperone-like"/>
</dbReference>
<dbReference type="RefSeq" id="WP_122480910.1">
    <property type="nucleotide sequence ID" value="NZ_JAJGUE010000323.1"/>
</dbReference>
<organism evidence="2 3">
    <name type="scientific">Limosilactobacillus reuteri</name>
    <name type="common">Lactobacillus reuteri</name>
    <dbReference type="NCBI Taxonomy" id="1598"/>
    <lineage>
        <taxon>Bacteria</taxon>
        <taxon>Bacillati</taxon>
        <taxon>Bacillota</taxon>
        <taxon>Bacilli</taxon>
        <taxon>Lactobacillales</taxon>
        <taxon>Lactobacillaceae</taxon>
        <taxon>Limosilactobacillus</taxon>
    </lineage>
</organism>
<name>A0AAX2SQL7_LIMRT</name>
<dbReference type="EMBL" id="SRKR01000009">
    <property type="protein sequence ID" value="TGB10999.1"/>
    <property type="molecule type" value="Genomic_DNA"/>
</dbReference>
<protein>
    <recommendedName>
        <fullName evidence="1">Prenylated flavin chaperone LpdD-like domain-containing protein</fullName>
    </recommendedName>
</protein>
<dbReference type="AlphaFoldDB" id="A0AAX2SQL7"/>
<gene>
    <name evidence="2" type="ORF">E5F87_06145</name>
</gene>
<dbReference type="Pfam" id="PF21758">
    <property type="entry name" value="PAC_bac"/>
    <property type="match status" value="1"/>
</dbReference>
<accession>A0AAX2SQL7</accession>
<sequence length="138" mass="15144">MSNLIHKKLFTVKSAGYSLSADVTLMNRDLIVNLNGGDLPHLGGIVSFDQQTGKIEQVYFASHDGRKHKDILLAKLFVDQIADQVPGNLCVTAGIHIDGITGAQINASYPMTSELAMGVVEWVKNFELDFIDPQYTTH</sequence>
<comment type="caution">
    <text evidence="2">The sequence shown here is derived from an EMBL/GenBank/DDBJ whole genome shotgun (WGS) entry which is preliminary data.</text>
</comment>
<dbReference type="Proteomes" id="UP000297521">
    <property type="component" value="Unassembled WGS sequence"/>
</dbReference>
<dbReference type="GeneID" id="77190405"/>
<reference evidence="2" key="2">
    <citation type="submission" date="2019-04" db="EMBL/GenBank/DDBJ databases">
        <authorList>
            <person name="Bisanz J.E."/>
            <person name="Chagwedera N.D."/>
            <person name="Chawla A."/>
            <person name="Turnbaugh P.J."/>
        </authorList>
    </citation>
    <scope>NUCLEOTIDE SEQUENCE</scope>
    <source>
        <strain evidence="2">I8-5</strain>
    </source>
</reference>
<proteinExistence type="predicted"/>
<evidence type="ECO:0000313" key="2">
    <source>
        <dbReference type="EMBL" id="TGB10999.1"/>
    </source>
</evidence>
<reference evidence="2" key="1">
    <citation type="journal article" date="2019" name="Cell Metab.">
        <title>Nutrient sensing in CD11c cells alters the gut microbiome to regulate food intake and body mass.</title>
        <authorList>
            <person name="Chagwedera N.D."/>
            <person name="Ang Q.Y."/>
            <person name="Bisanz J.E."/>
            <person name="Leong Y.A."/>
            <person name="Ganeshan K."/>
            <person name="Cai J."/>
            <person name="Patterson A.D."/>
            <person name="Turnbaugh P.J."/>
            <person name="Chawla A."/>
        </authorList>
    </citation>
    <scope>NUCLEOTIDE SEQUENCE</scope>
    <source>
        <strain evidence="2">I8-5</strain>
    </source>
</reference>
<evidence type="ECO:0000313" key="3">
    <source>
        <dbReference type="Proteomes" id="UP000297521"/>
    </source>
</evidence>